<dbReference type="Gene3D" id="1.10.260.40">
    <property type="entry name" value="lambda repressor-like DNA-binding domains"/>
    <property type="match status" value="1"/>
</dbReference>
<dbReference type="GO" id="GO:0003677">
    <property type="term" value="F:DNA binding"/>
    <property type="evidence" value="ECO:0007669"/>
    <property type="project" value="InterPro"/>
</dbReference>
<dbReference type="SMART" id="SM00530">
    <property type="entry name" value="HTH_XRE"/>
    <property type="match status" value="1"/>
</dbReference>
<accession>A0A4Y8S3B7</accession>
<evidence type="ECO:0000313" key="3">
    <source>
        <dbReference type="Proteomes" id="UP000297540"/>
    </source>
</evidence>
<dbReference type="RefSeq" id="WP_133236349.1">
    <property type="nucleotide sequence ID" value="NZ_SOZE01000044.1"/>
</dbReference>
<evidence type="ECO:0000313" key="2">
    <source>
        <dbReference type="EMBL" id="TFF33479.1"/>
    </source>
</evidence>
<reference evidence="2 3" key="1">
    <citation type="journal article" date="2017" name="Int. J. Syst. Evol. Microbiol.">
        <title>Mucilaginibacterpsychrotolerans sp. nov., isolated from peatlands.</title>
        <authorList>
            <person name="Deng Y."/>
            <person name="Shen L."/>
            <person name="Xu B."/>
            <person name="Liu Y."/>
            <person name="Gu Z."/>
            <person name="Liu H."/>
            <person name="Zhou Y."/>
        </authorList>
    </citation>
    <scope>NUCLEOTIDE SEQUENCE [LARGE SCALE GENOMIC DNA]</scope>
    <source>
        <strain evidence="2 3">NH7-4</strain>
    </source>
</reference>
<dbReference type="InterPro" id="IPR001387">
    <property type="entry name" value="Cro/C1-type_HTH"/>
</dbReference>
<proteinExistence type="predicted"/>
<name>A0A4Y8S3B7_9SPHI</name>
<dbReference type="EMBL" id="SOZE01000044">
    <property type="protein sequence ID" value="TFF33479.1"/>
    <property type="molecule type" value="Genomic_DNA"/>
</dbReference>
<keyword evidence="3" id="KW-1185">Reference proteome</keyword>
<dbReference type="SUPFAM" id="SSF47413">
    <property type="entry name" value="lambda repressor-like DNA-binding domains"/>
    <property type="match status" value="1"/>
</dbReference>
<organism evidence="2 3">
    <name type="scientific">Mucilaginibacter psychrotolerans</name>
    <dbReference type="NCBI Taxonomy" id="1524096"/>
    <lineage>
        <taxon>Bacteria</taxon>
        <taxon>Pseudomonadati</taxon>
        <taxon>Bacteroidota</taxon>
        <taxon>Sphingobacteriia</taxon>
        <taxon>Sphingobacteriales</taxon>
        <taxon>Sphingobacteriaceae</taxon>
        <taxon>Mucilaginibacter</taxon>
    </lineage>
</organism>
<dbReference type="OrthoDB" id="1122334at2"/>
<dbReference type="NCBIfam" id="TIGR03070">
    <property type="entry name" value="couple_hipB"/>
    <property type="match status" value="1"/>
</dbReference>
<gene>
    <name evidence="2" type="ORF">E2R66_25690</name>
</gene>
<evidence type="ECO:0000259" key="1">
    <source>
        <dbReference type="PROSITE" id="PS50943"/>
    </source>
</evidence>
<protein>
    <submittedName>
        <fullName evidence="2">Transcriptional regulator</fullName>
    </submittedName>
</protein>
<dbReference type="InterPro" id="IPR010982">
    <property type="entry name" value="Lambda_DNA-bd_dom_sf"/>
</dbReference>
<dbReference type="PROSITE" id="PS50943">
    <property type="entry name" value="HTH_CROC1"/>
    <property type="match status" value="1"/>
</dbReference>
<feature type="domain" description="HTH cro/C1-type" evidence="1">
    <location>
        <begin position="6"/>
        <end position="60"/>
    </location>
</feature>
<dbReference type="Pfam" id="PF01381">
    <property type="entry name" value="HTH_3"/>
    <property type="match status" value="1"/>
</dbReference>
<dbReference type="Proteomes" id="UP000297540">
    <property type="component" value="Unassembled WGS sequence"/>
</dbReference>
<dbReference type="CDD" id="cd00093">
    <property type="entry name" value="HTH_XRE"/>
    <property type="match status" value="1"/>
</dbReference>
<comment type="caution">
    <text evidence="2">The sequence shown here is derived from an EMBL/GenBank/DDBJ whole genome shotgun (WGS) entry which is preliminary data.</text>
</comment>
<dbReference type="AlphaFoldDB" id="A0A4Y8S3B7"/>
<dbReference type="InterPro" id="IPR017507">
    <property type="entry name" value="Tscrpt_reg_HipB-like"/>
</dbReference>
<sequence>MLSEYLKKKRKSLNLTQEDLAAKAGVGLRVVREMEQGKPTLRMDKVNQVLSLFGAELGVVSKAKNDE</sequence>